<accession>A0ABX7XQQ6</accession>
<dbReference type="EMBL" id="CP072361">
    <property type="protein sequence ID" value="QUB75921.1"/>
    <property type="molecule type" value="Genomic_DNA"/>
</dbReference>
<dbReference type="CDD" id="cd12921">
    <property type="entry name" value="VKOR_4"/>
    <property type="match status" value="1"/>
</dbReference>
<feature type="transmembrane region" description="Helical" evidence="10">
    <location>
        <begin position="135"/>
        <end position="152"/>
    </location>
</feature>
<keyword evidence="3 10" id="KW-0812">Transmembrane</keyword>
<gene>
    <name evidence="13" type="ORF">J5A58_02655</name>
</gene>
<keyword evidence="8" id="KW-1015">Disulfide bond</keyword>
<keyword evidence="6" id="KW-0560">Oxidoreductase</keyword>
<dbReference type="InterPro" id="IPR038354">
    <property type="entry name" value="VKOR_sf"/>
</dbReference>
<dbReference type="Proteomes" id="UP000682195">
    <property type="component" value="Chromosome 1"/>
</dbReference>
<evidence type="ECO:0008006" key="15">
    <source>
        <dbReference type="Google" id="ProtNLM"/>
    </source>
</evidence>
<evidence type="ECO:0000259" key="11">
    <source>
        <dbReference type="Pfam" id="PF03412"/>
    </source>
</evidence>
<feature type="transmembrane region" description="Helical" evidence="10">
    <location>
        <begin position="158"/>
        <end position="175"/>
    </location>
</feature>
<evidence type="ECO:0000256" key="4">
    <source>
        <dbReference type="ARBA" id="ARBA00022719"/>
    </source>
</evidence>
<name>A0ABX7XQQ6_9BACT</name>
<comment type="subcellular location">
    <subcellularLocation>
        <location evidence="1">Membrane</location>
        <topology evidence="1">Multi-pass membrane protein</topology>
    </subcellularLocation>
</comment>
<evidence type="ECO:0000256" key="10">
    <source>
        <dbReference type="SAM" id="Phobius"/>
    </source>
</evidence>
<evidence type="ECO:0000256" key="9">
    <source>
        <dbReference type="ARBA" id="ARBA00023284"/>
    </source>
</evidence>
<dbReference type="Gene3D" id="3.90.70.10">
    <property type="entry name" value="Cysteine proteinases"/>
    <property type="match status" value="1"/>
</dbReference>
<dbReference type="Pfam" id="PF07884">
    <property type="entry name" value="VKOR"/>
    <property type="match status" value="1"/>
</dbReference>
<evidence type="ECO:0000256" key="1">
    <source>
        <dbReference type="ARBA" id="ARBA00004141"/>
    </source>
</evidence>
<dbReference type="Pfam" id="PF03412">
    <property type="entry name" value="Peptidase_C39"/>
    <property type="match status" value="1"/>
</dbReference>
<feature type="domain" description="Peptidase C39" evidence="11">
    <location>
        <begin position="39"/>
        <end position="122"/>
    </location>
</feature>
<evidence type="ECO:0000256" key="5">
    <source>
        <dbReference type="ARBA" id="ARBA00022989"/>
    </source>
</evidence>
<evidence type="ECO:0000313" key="14">
    <source>
        <dbReference type="Proteomes" id="UP000682195"/>
    </source>
</evidence>
<evidence type="ECO:0000256" key="7">
    <source>
        <dbReference type="ARBA" id="ARBA00023136"/>
    </source>
</evidence>
<keyword evidence="4" id="KW-0874">Quinone</keyword>
<feature type="transmembrane region" description="Helical" evidence="10">
    <location>
        <begin position="235"/>
        <end position="255"/>
    </location>
</feature>
<feature type="transmembrane region" description="Helical" evidence="10">
    <location>
        <begin position="207"/>
        <end position="229"/>
    </location>
</feature>
<evidence type="ECO:0000256" key="3">
    <source>
        <dbReference type="ARBA" id="ARBA00022692"/>
    </source>
</evidence>
<evidence type="ECO:0000256" key="2">
    <source>
        <dbReference type="ARBA" id="ARBA00006214"/>
    </source>
</evidence>
<protein>
    <recommendedName>
        <fullName evidence="15">Vitamin K epoxide reductase family protein</fullName>
    </recommendedName>
</protein>
<feature type="transmembrane region" description="Helical" evidence="10">
    <location>
        <begin position="262"/>
        <end position="285"/>
    </location>
</feature>
<proteinExistence type="inferred from homology"/>
<comment type="similarity">
    <text evidence="2">Belongs to the VKOR family.</text>
</comment>
<dbReference type="RefSeq" id="WP_211807921.1">
    <property type="nucleotide sequence ID" value="NZ_CP072361.1"/>
</dbReference>
<dbReference type="Gene3D" id="1.20.1440.130">
    <property type="entry name" value="VKOR domain"/>
    <property type="match status" value="1"/>
</dbReference>
<dbReference type="InterPro" id="IPR012932">
    <property type="entry name" value="VKOR"/>
</dbReference>
<evidence type="ECO:0000256" key="8">
    <source>
        <dbReference type="ARBA" id="ARBA00023157"/>
    </source>
</evidence>
<keyword evidence="7 10" id="KW-0472">Membrane</keyword>
<dbReference type="InterPro" id="IPR005074">
    <property type="entry name" value="Peptidase_C39"/>
</dbReference>
<evidence type="ECO:0000256" key="6">
    <source>
        <dbReference type="ARBA" id="ARBA00023002"/>
    </source>
</evidence>
<organism evidence="13 14">
    <name type="scientific">Prevotella melaninogenica</name>
    <dbReference type="NCBI Taxonomy" id="28132"/>
    <lineage>
        <taxon>Bacteria</taxon>
        <taxon>Pseudomonadati</taxon>
        <taxon>Bacteroidota</taxon>
        <taxon>Bacteroidia</taxon>
        <taxon>Bacteroidales</taxon>
        <taxon>Prevotellaceae</taxon>
        <taxon>Prevotella</taxon>
    </lineage>
</organism>
<evidence type="ECO:0000313" key="13">
    <source>
        <dbReference type="EMBL" id="QUB75921.1"/>
    </source>
</evidence>
<evidence type="ECO:0000259" key="12">
    <source>
        <dbReference type="Pfam" id="PF07884"/>
    </source>
</evidence>
<keyword evidence="9" id="KW-0676">Redox-active center</keyword>
<keyword evidence="14" id="KW-1185">Reference proteome</keyword>
<feature type="transmembrane region" description="Helical" evidence="10">
    <location>
        <begin position="291"/>
        <end position="310"/>
    </location>
</feature>
<keyword evidence="5 10" id="KW-1133">Transmembrane helix</keyword>
<feature type="domain" description="Vitamin K epoxide reductase" evidence="12">
    <location>
        <begin position="161"/>
        <end position="277"/>
    </location>
</feature>
<reference evidence="13 14" key="1">
    <citation type="submission" date="2021-03" db="EMBL/GenBank/DDBJ databases">
        <title>Human Oral Microbial Genomes.</title>
        <authorList>
            <person name="Johnston C.D."/>
            <person name="Chen T."/>
            <person name="Dewhirst F.E."/>
        </authorList>
    </citation>
    <scope>NUCLEOTIDE SEQUENCE [LARGE SCALE GENOMIC DNA]</scope>
    <source>
        <strain evidence="13 14">F0054</strain>
    </source>
</reference>
<sequence length="503" mass="58381">MVVNVYLIDIIINILKQQSVFVSRNEVYKVLFSDSHFPSLASITTTLSYFGINSNAYFAHIDDLKGMSNALLHTNEREGHFYIMNSINDDVIDLYDGKRKSLSISQFISLWDGIVLTVEDKHNFEYIEKNYNNKYALPIVLSILFILSIMVIPDELLYNFIVNILGLTCSFILFHQQINIYEHISFCKIGKNIDCNYVSKKNPVSKWIPAGLPIIGIYYFLFDLAYLFAIQTQNVLTLSVNLSAVLIMMALAVYQITKIKKYCLFCIGTTFIVILKLASFTFPLPTITFKIFTETLLLAAVIYIICYLLFFKTINSKILLEREIELLSIKRKESVLSCYFDKVSNLNIQQNLSLCFGNINALDRITTVISLDCEHCKKVVKDVNLLMQKFPQKYRWQLVIDGFEAVDNNKETFIKNNKRQLYLYTLYRHSQTDCLKTLFVQSYKEHFNIFDETIITYRDLLASIRNMNIQHYPSVFINSHRLPSGYKITDIPYISDILNKNKI</sequence>